<dbReference type="Pfam" id="PF01965">
    <property type="entry name" value="DJ-1_PfpI"/>
    <property type="match status" value="1"/>
</dbReference>
<dbReference type="InterPro" id="IPR002818">
    <property type="entry name" value="DJ-1/PfpI"/>
</dbReference>
<dbReference type="RefSeq" id="WP_357982612.1">
    <property type="nucleotide sequence ID" value="NZ_JBFAIH010000015.1"/>
</dbReference>
<evidence type="ECO:0000259" key="1">
    <source>
        <dbReference type="PROSITE" id="PS01124"/>
    </source>
</evidence>
<protein>
    <submittedName>
        <fullName evidence="2">Helix-turn-helix domain-containing protein</fullName>
    </submittedName>
</protein>
<keyword evidence="3" id="KW-1185">Reference proteome</keyword>
<dbReference type="Pfam" id="PF12833">
    <property type="entry name" value="HTH_18"/>
    <property type="match status" value="1"/>
</dbReference>
<dbReference type="EMBL" id="JBFAIH010000015">
    <property type="protein sequence ID" value="MEV0365750.1"/>
    <property type="molecule type" value="Genomic_DNA"/>
</dbReference>
<dbReference type="Gene3D" id="3.40.50.880">
    <property type="match status" value="1"/>
</dbReference>
<dbReference type="PANTHER" id="PTHR43130:SF3">
    <property type="entry name" value="HTH-TYPE TRANSCRIPTIONAL REGULATOR RV1931C"/>
    <property type="match status" value="1"/>
</dbReference>
<gene>
    <name evidence="2" type="ORF">AB0H72_23935</name>
</gene>
<accession>A0ABV3FDG0</accession>
<dbReference type="InterPro" id="IPR018060">
    <property type="entry name" value="HTH_AraC"/>
</dbReference>
<feature type="domain" description="HTH araC/xylS-type" evidence="1">
    <location>
        <begin position="223"/>
        <end position="321"/>
    </location>
</feature>
<dbReference type="PROSITE" id="PS01124">
    <property type="entry name" value="HTH_ARAC_FAMILY_2"/>
    <property type="match status" value="1"/>
</dbReference>
<dbReference type="SUPFAM" id="SSF52317">
    <property type="entry name" value="Class I glutamine amidotransferase-like"/>
    <property type="match status" value="1"/>
</dbReference>
<sequence length="325" mass="35148">MRLAVFVVDGVADFGLSAVLEAFDMADALRTEMERPPAEWTIHTVSLGSSVHSARGHIIPTTPLSELSGQPIDTMIIPAVNVLGAEALVDLVSDAANAPVLDQLRGARLGGVHLAAACTGTYFLAEAGVLDGSPATTSWWLGPSFRRRYPRVQLDESRILCHGNRVTTAGAVLSHLDLALSLIHRASPDLAERASRFLTMGNRTTQSQFIVPEVMARGNPLIAAFERWVREHISDQFLIATAARELGVTERSLQRAVRADLAMSPKDFADDIRLERAVYLLRATTLTVDAIASEVGYLSGGALRALIRRRRGLSVAEIRGVRAAR</sequence>
<comment type="caution">
    <text evidence="2">The sequence shown here is derived from an EMBL/GenBank/DDBJ whole genome shotgun (WGS) entry which is preliminary data.</text>
</comment>
<proteinExistence type="predicted"/>
<dbReference type="InterPro" id="IPR052158">
    <property type="entry name" value="INH-QAR"/>
</dbReference>
<evidence type="ECO:0000313" key="2">
    <source>
        <dbReference type="EMBL" id="MEV0365750.1"/>
    </source>
</evidence>
<dbReference type="PANTHER" id="PTHR43130">
    <property type="entry name" value="ARAC-FAMILY TRANSCRIPTIONAL REGULATOR"/>
    <property type="match status" value="1"/>
</dbReference>
<evidence type="ECO:0000313" key="3">
    <source>
        <dbReference type="Proteomes" id="UP001551658"/>
    </source>
</evidence>
<dbReference type="Gene3D" id="1.10.10.60">
    <property type="entry name" value="Homeodomain-like"/>
    <property type="match status" value="1"/>
</dbReference>
<dbReference type="SMART" id="SM00342">
    <property type="entry name" value="HTH_ARAC"/>
    <property type="match status" value="1"/>
</dbReference>
<dbReference type="Proteomes" id="UP001551658">
    <property type="component" value="Unassembled WGS sequence"/>
</dbReference>
<reference evidence="2 3" key="1">
    <citation type="submission" date="2024-06" db="EMBL/GenBank/DDBJ databases">
        <title>The Natural Products Discovery Center: Release of the First 8490 Sequenced Strains for Exploring Actinobacteria Biosynthetic Diversity.</title>
        <authorList>
            <person name="Kalkreuter E."/>
            <person name="Kautsar S.A."/>
            <person name="Yang D."/>
            <person name="Bader C.D."/>
            <person name="Teijaro C.N."/>
            <person name="Fluegel L."/>
            <person name="Davis C.M."/>
            <person name="Simpson J.R."/>
            <person name="Lauterbach L."/>
            <person name="Steele A.D."/>
            <person name="Gui C."/>
            <person name="Meng S."/>
            <person name="Li G."/>
            <person name="Viehrig K."/>
            <person name="Ye F."/>
            <person name="Su P."/>
            <person name="Kiefer A.F."/>
            <person name="Nichols A."/>
            <person name="Cepeda A.J."/>
            <person name="Yan W."/>
            <person name="Fan B."/>
            <person name="Jiang Y."/>
            <person name="Adhikari A."/>
            <person name="Zheng C.-J."/>
            <person name="Schuster L."/>
            <person name="Cowan T.M."/>
            <person name="Smanski M.J."/>
            <person name="Chevrette M.G."/>
            <person name="De Carvalho L.P.S."/>
            <person name="Shen B."/>
        </authorList>
    </citation>
    <scope>NUCLEOTIDE SEQUENCE [LARGE SCALE GENOMIC DNA]</scope>
    <source>
        <strain evidence="2 3">NPDC050671</strain>
    </source>
</reference>
<organism evidence="2 3">
    <name type="scientific">Nocardia fusca</name>
    <dbReference type="NCBI Taxonomy" id="941183"/>
    <lineage>
        <taxon>Bacteria</taxon>
        <taxon>Bacillati</taxon>
        <taxon>Actinomycetota</taxon>
        <taxon>Actinomycetes</taxon>
        <taxon>Mycobacteriales</taxon>
        <taxon>Nocardiaceae</taxon>
        <taxon>Nocardia</taxon>
    </lineage>
</organism>
<name>A0ABV3FDG0_9NOCA</name>
<dbReference type="InterPro" id="IPR029062">
    <property type="entry name" value="Class_I_gatase-like"/>
</dbReference>